<name>A0A4Z0BVC0_9BURK</name>
<evidence type="ECO:0000259" key="2">
    <source>
        <dbReference type="PROSITE" id="PS51746"/>
    </source>
</evidence>
<feature type="domain" description="PPM-type phosphatase" evidence="2">
    <location>
        <begin position="11"/>
        <end position="227"/>
    </location>
</feature>
<dbReference type="SUPFAM" id="SSF81606">
    <property type="entry name" value="PP2C-like"/>
    <property type="match status" value="1"/>
</dbReference>
<sequence>MLPRRWPADPRFGLCGTTTAAREVGGDFHDHFLLADGRCVLVVADVSDKGVAAGLFAMVCRTLLRAVALQRQADPPEVARHVNEGLCADNESSMFVTAFVGQYHPESARLDYVSAGHPPSLLVRSNGACEWLSPTGGAALGVVEEARYAQATVVLLPGDTVFAYTDGVTEAENAQGELFGRARLQTLFEQRPCASAREAVDRVLQAVADFSQGAQPSDDITCMALQCHRNGAPA</sequence>
<evidence type="ECO:0000256" key="1">
    <source>
        <dbReference type="ARBA" id="ARBA00022801"/>
    </source>
</evidence>
<dbReference type="OrthoDB" id="9802500at2"/>
<accession>A0A4Z0BVC0</accession>
<organism evidence="3 4">
    <name type="scientific">Ramlibacter rhizophilus</name>
    <dbReference type="NCBI Taxonomy" id="1781167"/>
    <lineage>
        <taxon>Bacteria</taxon>
        <taxon>Pseudomonadati</taxon>
        <taxon>Pseudomonadota</taxon>
        <taxon>Betaproteobacteria</taxon>
        <taxon>Burkholderiales</taxon>
        <taxon>Comamonadaceae</taxon>
        <taxon>Ramlibacter</taxon>
    </lineage>
</organism>
<dbReference type="InterPro" id="IPR052016">
    <property type="entry name" value="Bact_Sigma-Reg"/>
</dbReference>
<dbReference type="InterPro" id="IPR001932">
    <property type="entry name" value="PPM-type_phosphatase-like_dom"/>
</dbReference>
<keyword evidence="4" id="KW-1185">Reference proteome</keyword>
<dbReference type="Gene3D" id="3.60.40.10">
    <property type="entry name" value="PPM-type phosphatase domain"/>
    <property type="match status" value="1"/>
</dbReference>
<dbReference type="Proteomes" id="UP000297564">
    <property type="component" value="Unassembled WGS sequence"/>
</dbReference>
<evidence type="ECO:0000313" key="3">
    <source>
        <dbReference type="EMBL" id="TFZ03257.1"/>
    </source>
</evidence>
<reference evidence="3 4" key="1">
    <citation type="submission" date="2019-03" db="EMBL/GenBank/DDBJ databases">
        <title>Ramlibacter rhizophilus CCTCC AB2015357, whole genome shotgun sequence.</title>
        <authorList>
            <person name="Zhang X."/>
            <person name="Feng G."/>
            <person name="Zhu H."/>
        </authorList>
    </citation>
    <scope>NUCLEOTIDE SEQUENCE [LARGE SCALE GENOMIC DNA]</scope>
    <source>
        <strain evidence="3 4">CCTCC AB2015357</strain>
    </source>
</reference>
<dbReference type="EMBL" id="SMLL01000002">
    <property type="protein sequence ID" value="TFZ03257.1"/>
    <property type="molecule type" value="Genomic_DNA"/>
</dbReference>
<dbReference type="PANTHER" id="PTHR43156:SF2">
    <property type="entry name" value="STAGE II SPORULATION PROTEIN E"/>
    <property type="match status" value="1"/>
</dbReference>
<gene>
    <name evidence="3" type="ORF">EZ242_05040</name>
</gene>
<evidence type="ECO:0000313" key="4">
    <source>
        <dbReference type="Proteomes" id="UP000297564"/>
    </source>
</evidence>
<dbReference type="Pfam" id="PF07228">
    <property type="entry name" value="SpoIIE"/>
    <property type="match status" value="1"/>
</dbReference>
<dbReference type="AlphaFoldDB" id="A0A4Z0BVC0"/>
<dbReference type="PROSITE" id="PS51746">
    <property type="entry name" value="PPM_2"/>
    <property type="match status" value="1"/>
</dbReference>
<dbReference type="SMART" id="SM00331">
    <property type="entry name" value="PP2C_SIG"/>
    <property type="match status" value="1"/>
</dbReference>
<protein>
    <submittedName>
        <fullName evidence="3">Serine/threonine-protein phosphatase</fullName>
    </submittedName>
</protein>
<keyword evidence="1" id="KW-0378">Hydrolase</keyword>
<dbReference type="InterPro" id="IPR036457">
    <property type="entry name" value="PPM-type-like_dom_sf"/>
</dbReference>
<comment type="caution">
    <text evidence="3">The sequence shown here is derived from an EMBL/GenBank/DDBJ whole genome shotgun (WGS) entry which is preliminary data.</text>
</comment>
<dbReference type="PANTHER" id="PTHR43156">
    <property type="entry name" value="STAGE II SPORULATION PROTEIN E-RELATED"/>
    <property type="match status" value="1"/>
</dbReference>
<dbReference type="GO" id="GO:0016791">
    <property type="term" value="F:phosphatase activity"/>
    <property type="evidence" value="ECO:0007669"/>
    <property type="project" value="TreeGrafter"/>
</dbReference>
<proteinExistence type="predicted"/>